<sequence>MMNVAINGFGRIGRNTLRNIYRRGLQKEIRIVAINDLADTTTLAHLLKYDSVHGPFPFMVHNDAEHLFIEGQSINVLNEKSPLLLPWETLNVDVVIESTGIFTSREKAALHLKAGAKQTIISAPSPDKEVPTVVLGINDKVFDWQTSLFSNASCTTNNVAPLVKILDENWGINDGYITTVHSMTGDQNLHDAPHRDLRRARAASSSIIPTTTGAAKAITNVFPHLDGRLGGAGIRVPVLNGSLTDFTCTLKQQTTVEEINTKFREAAEGILKDILYYTEDPIVSVDIINNPYSCVFDAQLTSIVGGLVKVVGWYDNEFGYSNRLVDLLVKVHQLPQYQKVQNHI</sequence>
<dbReference type="Pfam" id="PF02800">
    <property type="entry name" value="Gp_dh_C"/>
    <property type="match status" value="1"/>
</dbReference>
<dbReference type="PIRSF" id="PIRSF000149">
    <property type="entry name" value="GAP_DH"/>
    <property type="match status" value="1"/>
</dbReference>
<dbReference type="InterPro" id="IPR020829">
    <property type="entry name" value="GlycerAld_3-P_DH_cat"/>
</dbReference>
<comment type="caution">
    <text evidence="10">The sequence shown here is derived from an EMBL/GenBank/DDBJ whole genome shotgun (WGS) entry which is preliminary data.</text>
</comment>
<feature type="binding site" evidence="5">
    <location>
        <begin position="212"/>
        <end position="213"/>
    </location>
    <ligand>
        <name>D-glyceraldehyde 3-phosphate</name>
        <dbReference type="ChEBI" id="CHEBI:59776"/>
    </ligand>
</feature>
<gene>
    <name evidence="10" type="primary">gap</name>
    <name evidence="10" type="ORF">C5745_09480</name>
</gene>
<dbReference type="InterPro" id="IPR020828">
    <property type="entry name" value="GlycerAld_3-P_DH_NAD(P)-bd"/>
</dbReference>
<evidence type="ECO:0000256" key="7">
    <source>
        <dbReference type="PIRSR" id="PIRSR000149-4"/>
    </source>
</evidence>
<feature type="binding site" evidence="5">
    <location>
        <begin position="153"/>
        <end position="155"/>
    </location>
    <ligand>
        <name>D-glyceraldehyde 3-phosphate</name>
        <dbReference type="ChEBI" id="CHEBI:59776"/>
    </ligand>
</feature>
<name>A0A2S9J465_9SPHI</name>
<keyword evidence="11" id="KW-1185">Reference proteome</keyword>
<dbReference type="Pfam" id="PF00044">
    <property type="entry name" value="Gp_dh_N"/>
    <property type="match status" value="1"/>
</dbReference>
<evidence type="ECO:0000256" key="2">
    <source>
        <dbReference type="ARBA" id="ARBA00011881"/>
    </source>
</evidence>
<dbReference type="SMART" id="SM00846">
    <property type="entry name" value="Gp_dh_N"/>
    <property type="match status" value="1"/>
</dbReference>
<keyword evidence="6" id="KW-0547">Nucleotide-binding</keyword>
<keyword evidence="6" id="KW-0520">NAD</keyword>
<dbReference type="GO" id="GO:0051287">
    <property type="term" value="F:NAD binding"/>
    <property type="evidence" value="ECO:0007669"/>
    <property type="project" value="InterPro"/>
</dbReference>
<dbReference type="CDD" id="cd18126">
    <property type="entry name" value="GAPDH_I_C"/>
    <property type="match status" value="1"/>
</dbReference>
<dbReference type="CDD" id="cd05214">
    <property type="entry name" value="GAPDH_I_N"/>
    <property type="match status" value="1"/>
</dbReference>
<dbReference type="PANTHER" id="PTHR43148">
    <property type="entry name" value="GLYCERALDEHYDE-3-PHOSPHATE DEHYDROGENASE 2"/>
    <property type="match status" value="1"/>
</dbReference>
<dbReference type="EMBL" id="PVBQ01000006">
    <property type="protein sequence ID" value="PRD47540.1"/>
    <property type="molecule type" value="Genomic_DNA"/>
</dbReference>
<dbReference type="Proteomes" id="UP000239711">
    <property type="component" value="Unassembled WGS sequence"/>
</dbReference>
<keyword evidence="3" id="KW-0560">Oxidoreductase</keyword>
<dbReference type="InterPro" id="IPR020831">
    <property type="entry name" value="GlycerAld/Erythrose_P_DH"/>
</dbReference>
<dbReference type="NCBIfam" id="TIGR01534">
    <property type="entry name" value="GAPDH-I"/>
    <property type="match status" value="1"/>
</dbReference>
<dbReference type="GO" id="GO:0050661">
    <property type="term" value="F:NADP binding"/>
    <property type="evidence" value="ECO:0007669"/>
    <property type="project" value="InterPro"/>
</dbReference>
<evidence type="ECO:0000313" key="11">
    <source>
        <dbReference type="Proteomes" id="UP000239711"/>
    </source>
</evidence>
<feature type="binding site" evidence="6">
    <location>
        <position position="122"/>
    </location>
    <ligand>
        <name>NAD(+)</name>
        <dbReference type="ChEBI" id="CHEBI:57540"/>
    </ligand>
</feature>
<dbReference type="GO" id="GO:0016620">
    <property type="term" value="F:oxidoreductase activity, acting on the aldehyde or oxo group of donors, NAD or NADP as acceptor"/>
    <property type="evidence" value="ECO:0007669"/>
    <property type="project" value="InterPro"/>
</dbReference>
<dbReference type="InterPro" id="IPR006424">
    <property type="entry name" value="Glyceraldehyde-3-P_DH_1"/>
</dbReference>
<evidence type="ECO:0000256" key="8">
    <source>
        <dbReference type="RuleBase" id="RU000397"/>
    </source>
</evidence>
<feature type="binding site" evidence="6">
    <location>
        <position position="316"/>
    </location>
    <ligand>
        <name>NAD(+)</name>
        <dbReference type="ChEBI" id="CHEBI:57540"/>
    </ligand>
</feature>
<organism evidence="10 11">
    <name type="scientific">Sphingobacterium haloxyli</name>
    <dbReference type="NCBI Taxonomy" id="2100533"/>
    <lineage>
        <taxon>Bacteria</taxon>
        <taxon>Pseudomonadati</taxon>
        <taxon>Bacteroidota</taxon>
        <taxon>Sphingobacteriia</taxon>
        <taxon>Sphingobacteriales</taxon>
        <taxon>Sphingobacteriaceae</taxon>
        <taxon>Sphingobacterium</taxon>
    </lineage>
</organism>
<feature type="binding site" evidence="5">
    <location>
        <position position="235"/>
    </location>
    <ligand>
        <name>D-glyceraldehyde 3-phosphate</name>
        <dbReference type="ChEBI" id="CHEBI:59776"/>
    </ligand>
</feature>
<feature type="binding site" evidence="6">
    <location>
        <begin position="11"/>
        <end position="12"/>
    </location>
    <ligand>
        <name>NAD(+)</name>
        <dbReference type="ChEBI" id="CHEBI:57540"/>
    </ligand>
</feature>
<evidence type="ECO:0000256" key="5">
    <source>
        <dbReference type="PIRSR" id="PIRSR000149-2"/>
    </source>
</evidence>
<comment type="similarity">
    <text evidence="1 8">Belongs to the glyceraldehyde-3-phosphate dehydrogenase family.</text>
</comment>
<dbReference type="InterPro" id="IPR036291">
    <property type="entry name" value="NAD(P)-bd_dom_sf"/>
</dbReference>
<feature type="site" description="Activates thiol group during catalysis" evidence="7">
    <location>
        <position position="181"/>
    </location>
</feature>
<comment type="subunit">
    <text evidence="2">Homotetramer.</text>
</comment>
<dbReference type="Gene3D" id="3.40.50.720">
    <property type="entry name" value="NAD(P)-binding Rossmann-like Domain"/>
    <property type="match status" value="1"/>
</dbReference>
<evidence type="ECO:0000256" key="4">
    <source>
        <dbReference type="PIRSR" id="PIRSR000149-1"/>
    </source>
</evidence>
<evidence type="ECO:0000256" key="6">
    <source>
        <dbReference type="PIRSR" id="PIRSR000149-3"/>
    </source>
</evidence>
<dbReference type="FunFam" id="3.40.50.720:FF:000001">
    <property type="entry name" value="Glyceraldehyde-3-phosphate dehydrogenase"/>
    <property type="match status" value="1"/>
</dbReference>
<dbReference type="SUPFAM" id="SSF51735">
    <property type="entry name" value="NAD(P)-binding Rossmann-fold domains"/>
    <property type="match status" value="1"/>
</dbReference>
<feature type="domain" description="Glyceraldehyde 3-phosphate dehydrogenase NAD(P) binding" evidence="9">
    <location>
        <begin position="2"/>
        <end position="154"/>
    </location>
</feature>
<dbReference type="FunFam" id="3.30.360.10:FF:000002">
    <property type="entry name" value="Glyceraldehyde-3-phosphate dehydrogenase"/>
    <property type="match status" value="1"/>
</dbReference>
<dbReference type="GO" id="GO:0006006">
    <property type="term" value="P:glucose metabolic process"/>
    <property type="evidence" value="ECO:0007669"/>
    <property type="project" value="InterPro"/>
</dbReference>
<evidence type="ECO:0000313" key="10">
    <source>
        <dbReference type="EMBL" id="PRD47540.1"/>
    </source>
</evidence>
<dbReference type="AlphaFoldDB" id="A0A2S9J465"/>
<feature type="binding site" evidence="6">
    <location>
        <position position="36"/>
    </location>
    <ligand>
        <name>NAD(+)</name>
        <dbReference type="ChEBI" id="CHEBI:57540"/>
    </ligand>
</feature>
<evidence type="ECO:0000259" key="9">
    <source>
        <dbReference type="SMART" id="SM00846"/>
    </source>
</evidence>
<protein>
    <submittedName>
        <fullName evidence="10">Type I glyceraldehyde-3-phosphate dehydrogenase</fullName>
    </submittedName>
</protein>
<dbReference type="PRINTS" id="PR00078">
    <property type="entry name" value="G3PDHDRGNASE"/>
</dbReference>
<dbReference type="OrthoDB" id="9803304at2"/>
<feature type="active site" description="Nucleophile" evidence="4">
    <location>
        <position position="154"/>
    </location>
</feature>
<dbReference type="SUPFAM" id="SSF55347">
    <property type="entry name" value="Glyceraldehyde-3-phosphate dehydrogenase-like, C-terminal domain"/>
    <property type="match status" value="1"/>
</dbReference>
<evidence type="ECO:0000256" key="3">
    <source>
        <dbReference type="ARBA" id="ARBA00023002"/>
    </source>
</evidence>
<accession>A0A2S9J465</accession>
<proteinExistence type="inferred from homology"/>
<feature type="binding site" evidence="5">
    <location>
        <position position="184"/>
    </location>
    <ligand>
        <name>D-glyceraldehyde 3-phosphate</name>
        <dbReference type="ChEBI" id="CHEBI:59776"/>
    </ligand>
</feature>
<dbReference type="Gene3D" id="3.30.360.10">
    <property type="entry name" value="Dihydrodipicolinate Reductase, domain 2"/>
    <property type="match status" value="1"/>
</dbReference>
<reference evidence="10 11" key="1">
    <citation type="submission" date="2018-02" db="EMBL/GenBank/DDBJ databases">
        <title>The draft genome of Sphingobacterium sp. 5JN-11.</title>
        <authorList>
            <person name="Liu L."/>
            <person name="Li L."/>
            <person name="Liang L."/>
            <person name="Zhang X."/>
            <person name="Wang T."/>
        </authorList>
    </citation>
    <scope>NUCLEOTIDE SEQUENCE [LARGE SCALE GENOMIC DNA]</scope>
    <source>
        <strain evidence="10 11">5JN-11</strain>
    </source>
</reference>
<evidence type="ECO:0000256" key="1">
    <source>
        <dbReference type="ARBA" id="ARBA00007406"/>
    </source>
</evidence>